<reference evidence="2 3" key="1">
    <citation type="submission" date="2019-04" db="EMBL/GenBank/DDBJ databases">
        <title>Niastella caeni sp. nov., isolated from activated sludge.</title>
        <authorList>
            <person name="Sheng M."/>
        </authorList>
    </citation>
    <scope>NUCLEOTIDE SEQUENCE [LARGE SCALE GENOMIC DNA]</scope>
    <source>
        <strain evidence="2 3">HX-2-15</strain>
    </source>
</reference>
<dbReference type="EMBL" id="STFF01000001">
    <property type="protein sequence ID" value="THU41558.1"/>
    <property type="molecule type" value="Genomic_DNA"/>
</dbReference>
<feature type="transmembrane region" description="Helical" evidence="1">
    <location>
        <begin position="70"/>
        <end position="95"/>
    </location>
</feature>
<dbReference type="RefSeq" id="WP_136576047.1">
    <property type="nucleotide sequence ID" value="NZ_STFF01000001.1"/>
</dbReference>
<accession>A0A4S8I0B2</accession>
<organism evidence="2 3">
    <name type="scientific">Niastella caeni</name>
    <dbReference type="NCBI Taxonomy" id="2569763"/>
    <lineage>
        <taxon>Bacteria</taxon>
        <taxon>Pseudomonadati</taxon>
        <taxon>Bacteroidota</taxon>
        <taxon>Chitinophagia</taxon>
        <taxon>Chitinophagales</taxon>
        <taxon>Chitinophagaceae</taxon>
        <taxon>Niastella</taxon>
    </lineage>
</organism>
<keyword evidence="3" id="KW-1185">Reference proteome</keyword>
<feature type="transmembrane region" description="Helical" evidence="1">
    <location>
        <begin position="146"/>
        <end position="163"/>
    </location>
</feature>
<dbReference type="OrthoDB" id="655674at2"/>
<keyword evidence="1" id="KW-1133">Transmembrane helix</keyword>
<evidence type="ECO:0000313" key="3">
    <source>
        <dbReference type="Proteomes" id="UP000306918"/>
    </source>
</evidence>
<evidence type="ECO:0000256" key="1">
    <source>
        <dbReference type="SAM" id="Phobius"/>
    </source>
</evidence>
<feature type="transmembrane region" description="Helical" evidence="1">
    <location>
        <begin position="107"/>
        <end position="126"/>
    </location>
</feature>
<gene>
    <name evidence="2" type="ORF">FAM09_05525</name>
</gene>
<name>A0A4S8I0B2_9BACT</name>
<protein>
    <submittedName>
        <fullName evidence="2">Uncharacterized protein</fullName>
    </submittedName>
</protein>
<sequence length="173" mass="20740">MHKILMETGQPKLFIFLLNTYSYIDFFLFTWLFHNWGLFNRKKTTFITIAGMFFLIWIVTNAIFTRFIEINLYFFIVYSFALIFFSVSTFNKMVVNERSSIFRNPKFWICLGIIIFYSFFVVWSSTGFSFHKTSDEFRRGLQAINVYSNLLVNLLYAVAVIWIPRKKNFTSLF</sequence>
<evidence type="ECO:0000313" key="2">
    <source>
        <dbReference type="EMBL" id="THU41558.1"/>
    </source>
</evidence>
<dbReference type="AlphaFoldDB" id="A0A4S8I0B2"/>
<feature type="transmembrane region" description="Helical" evidence="1">
    <location>
        <begin position="13"/>
        <end position="33"/>
    </location>
</feature>
<keyword evidence="1" id="KW-0472">Membrane</keyword>
<dbReference type="Proteomes" id="UP000306918">
    <property type="component" value="Unassembled WGS sequence"/>
</dbReference>
<feature type="transmembrane region" description="Helical" evidence="1">
    <location>
        <begin position="45"/>
        <end position="64"/>
    </location>
</feature>
<comment type="caution">
    <text evidence="2">The sequence shown here is derived from an EMBL/GenBank/DDBJ whole genome shotgun (WGS) entry which is preliminary data.</text>
</comment>
<proteinExistence type="predicted"/>
<keyword evidence="1" id="KW-0812">Transmembrane</keyword>